<reference evidence="2" key="1">
    <citation type="submission" date="2017-10" db="EMBL/GenBank/DDBJ databases">
        <title>Massilia psychrophilum sp. nov., a novel purple-pigmented bacterium isolated from Tianshan glacier, Xinjiang Municipality, China.</title>
        <authorList>
            <person name="Wang H."/>
        </authorList>
    </citation>
    <scope>NUCLEOTIDE SEQUENCE [LARGE SCALE GENOMIC DNA]</scope>
    <source>
        <strain evidence="2">B2</strain>
        <plasmid evidence="2">unnamed</plasmid>
    </source>
</reference>
<protein>
    <submittedName>
        <fullName evidence="2">Uncharacterized protein</fullName>
    </submittedName>
</protein>
<accession>A0A2D2DWB9</accession>
<feature type="region of interest" description="Disordered" evidence="1">
    <location>
        <begin position="167"/>
        <end position="186"/>
    </location>
</feature>
<name>A0A2D2DWB9_9BURK</name>
<dbReference type="EMBL" id="CP024609">
    <property type="protein sequence ID" value="ATQ79279.1"/>
    <property type="molecule type" value="Genomic_DNA"/>
</dbReference>
<dbReference type="Proteomes" id="UP000229897">
    <property type="component" value="Plasmid unnamed"/>
</dbReference>
<organism evidence="2 3">
    <name type="scientific">Massilia violaceinigra</name>
    <dbReference type="NCBI Taxonomy" id="2045208"/>
    <lineage>
        <taxon>Bacteria</taxon>
        <taxon>Pseudomonadati</taxon>
        <taxon>Pseudomonadota</taxon>
        <taxon>Betaproteobacteria</taxon>
        <taxon>Burkholderiales</taxon>
        <taxon>Oxalobacteraceae</taxon>
        <taxon>Telluria group</taxon>
        <taxon>Massilia</taxon>
    </lineage>
</organism>
<proteinExistence type="predicted"/>
<sequence length="186" mass="19987">MASKHGSPKRRVKAYREKKCAVGGGLQVIAAGVSRHDMRMMNALPIEGEEATLVCVKYWRAFEDIKLGDATETSYVYLCTAMNITLCLAETGIGEEYVPEMIPALEAMARAAKRGARTGQYRLDGPGMDAVSNALAIHEAQCAVATREDLFAAETMIAARIAAGQVHQTPAKTHRRAPAGAGHEIS</sequence>
<evidence type="ECO:0000313" key="2">
    <source>
        <dbReference type="EMBL" id="ATQ79279.1"/>
    </source>
</evidence>
<evidence type="ECO:0000313" key="3">
    <source>
        <dbReference type="Proteomes" id="UP000229897"/>
    </source>
</evidence>
<gene>
    <name evidence="2" type="ORF">CR152_32400</name>
</gene>
<dbReference type="AlphaFoldDB" id="A0A2D2DWB9"/>
<dbReference type="KEGG" id="mass:CR152_32400"/>
<keyword evidence="3" id="KW-1185">Reference proteome</keyword>
<dbReference type="RefSeq" id="WP_099883134.1">
    <property type="nucleotide sequence ID" value="NZ_CP024609.1"/>
</dbReference>
<dbReference type="OrthoDB" id="9094090at2"/>
<keyword evidence="2" id="KW-0614">Plasmid</keyword>
<geneLocation type="plasmid" evidence="2 3">
    <name>unnamed</name>
</geneLocation>
<evidence type="ECO:0000256" key="1">
    <source>
        <dbReference type="SAM" id="MobiDB-lite"/>
    </source>
</evidence>